<feature type="transmembrane region" description="Helical" evidence="2">
    <location>
        <begin position="427"/>
        <end position="451"/>
    </location>
</feature>
<accession>A0AA38X3W9</accession>
<keyword evidence="2" id="KW-1133">Transmembrane helix</keyword>
<organism evidence="3 4">
    <name type="scientific">Cladophialophora chaetospira</name>
    <dbReference type="NCBI Taxonomy" id="386627"/>
    <lineage>
        <taxon>Eukaryota</taxon>
        <taxon>Fungi</taxon>
        <taxon>Dikarya</taxon>
        <taxon>Ascomycota</taxon>
        <taxon>Pezizomycotina</taxon>
        <taxon>Eurotiomycetes</taxon>
        <taxon>Chaetothyriomycetidae</taxon>
        <taxon>Chaetothyriales</taxon>
        <taxon>Herpotrichiellaceae</taxon>
        <taxon>Cladophialophora</taxon>
    </lineage>
</organism>
<feature type="compositionally biased region" description="Basic and acidic residues" evidence="1">
    <location>
        <begin position="273"/>
        <end position="302"/>
    </location>
</feature>
<feature type="transmembrane region" description="Helical" evidence="2">
    <location>
        <begin position="355"/>
        <end position="382"/>
    </location>
</feature>
<feature type="compositionally biased region" description="Basic and acidic residues" evidence="1">
    <location>
        <begin position="21"/>
        <end position="41"/>
    </location>
</feature>
<keyword evidence="2" id="KW-0472">Membrane</keyword>
<keyword evidence="4" id="KW-1185">Reference proteome</keyword>
<proteinExistence type="predicted"/>
<feature type="compositionally biased region" description="Basic and acidic residues" evidence="1">
    <location>
        <begin position="52"/>
        <end position="61"/>
    </location>
</feature>
<evidence type="ECO:0000313" key="3">
    <source>
        <dbReference type="EMBL" id="KAJ9606351.1"/>
    </source>
</evidence>
<feature type="region of interest" description="Disordered" evidence="1">
    <location>
        <begin position="272"/>
        <end position="323"/>
    </location>
</feature>
<feature type="transmembrane region" description="Helical" evidence="2">
    <location>
        <begin position="213"/>
        <end position="231"/>
    </location>
</feature>
<evidence type="ECO:0000313" key="4">
    <source>
        <dbReference type="Proteomes" id="UP001172673"/>
    </source>
</evidence>
<dbReference type="Proteomes" id="UP001172673">
    <property type="component" value="Unassembled WGS sequence"/>
</dbReference>
<dbReference type="AlphaFoldDB" id="A0AA38X3W9"/>
<evidence type="ECO:0000256" key="2">
    <source>
        <dbReference type="SAM" id="Phobius"/>
    </source>
</evidence>
<reference evidence="3" key="1">
    <citation type="submission" date="2022-10" db="EMBL/GenBank/DDBJ databases">
        <title>Culturing micro-colonial fungi from biological soil crusts in the Mojave desert and describing Neophaeococcomyces mojavensis, and introducing the new genera and species Taxawa tesnikishii.</title>
        <authorList>
            <person name="Kurbessoian T."/>
            <person name="Stajich J.E."/>
        </authorList>
    </citation>
    <scope>NUCLEOTIDE SEQUENCE</scope>
    <source>
        <strain evidence="3">TK_41</strain>
    </source>
</reference>
<feature type="transmembrane region" description="Helical" evidence="2">
    <location>
        <begin position="170"/>
        <end position="193"/>
    </location>
</feature>
<feature type="transmembrane region" description="Helical" evidence="2">
    <location>
        <begin position="394"/>
        <end position="415"/>
    </location>
</feature>
<evidence type="ECO:0008006" key="5">
    <source>
        <dbReference type="Google" id="ProtNLM"/>
    </source>
</evidence>
<feature type="region of interest" description="Disordered" evidence="1">
    <location>
        <begin position="509"/>
        <end position="540"/>
    </location>
</feature>
<evidence type="ECO:0000256" key="1">
    <source>
        <dbReference type="SAM" id="MobiDB-lite"/>
    </source>
</evidence>
<comment type="caution">
    <text evidence="3">The sequence shown here is derived from an EMBL/GenBank/DDBJ whole genome shotgun (WGS) entry which is preliminary data.</text>
</comment>
<dbReference type="EMBL" id="JAPDRK010000014">
    <property type="protein sequence ID" value="KAJ9606351.1"/>
    <property type="molecule type" value="Genomic_DNA"/>
</dbReference>
<feature type="compositionally biased region" description="Polar residues" evidence="1">
    <location>
        <begin position="81"/>
        <end position="94"/>
    </location>
</feature>
<feature type="region of interest" description="Disordered" evidence="1">
    <location>
        <begin position="1"/>
        <end position="99"/>
    </location>
</feature>
<protein>
    <recommendedName>
        <fullName evidence="5">Integral membrane protein</fullName>
    </recommendedName>
</protein>
<keyword evidence="2" id="KW-0812">Transmembrane</keyword>
<gene>
    <name evidence="3" type="ORF">H2200_009312</name>
</gene>
<sequence>MTPNGAPRGDAITFAEPDFDGQDHAGNEIKDAHAPEVRSNDEDTITVPSTTEKNDNKDDSQATKQQINLKNADFGGPSRHMNPTSAKMSIQQGSDGRHRSYAATYGQPPPSGDPIRDFEVMWRSRDNRKGSTAVPVSPKGGSITMRLVFSSRDIGRGIWRMFTTFRYWDMSFWSGWSYSIGSALFVICGFWAWLPLGWPDTEFPGETKYGVSLTFFFGTLFFQLGAVMAYLEAINDGSFAGSAMKRLLLGHDKEAQEMLDKRLSEFFGHLKPGHHDKSADDELREKGESQVDPEAGWRDVQRSNRAASTSGPRKAALRRGGLDLGEPEEGETVEYLQWRWWPTWHRLRTHHIYEIGYLSCTIQLVGVTLYGVTGIIILPGILDTFNHWQLNVGYWVPQLVAASCFLVASFGFTWETQVKWYRPEFHVLGWWIGFWSIVGSVGFLLCAAFGICSYTDTGNAYQSNLSTTWGSFAYLTASALQWYEATNKHSVQELFDGAAEVNAPRLQPIEGEPLEHSKTRQDVGAPAPSAQSGGRRNRLQ</sequence>
<name>A0AA38X3W9_9EURO</name>